<dbReference type="SUPFAM" id="SSF101898">
    <property type="entry name" value="NHL repeat"/>
    <property type="match status" value="1"/>
</dbReference>
<dbReference type="Proteomes" id="UP001056535">
    <property type="component" value="Chromosome"/>
</dbReference>
<dbReference type="RefSeq" id="WP_252621056.1">
    <property type="nucleotide sequence ID" value="NZ_CP099490.1"/>
</dbReference>
<gene>
    <name evidence="3" type="ORF">NF557_00045</name>
</gene>
<organism evidence="3 4">
    <name type="scientific">Ornithinimicrobium cryptoxanthini</name>
    <dbReference type="NCBI Taxonomy" id="2934161"/>
    <lineage>
        <taxon>Bacteria</taxon>
        <taxon>Bacillati</taxon>
        <taxon>Actinomycetota</taxon>
        <taxon>Actinomycetes</taxon>
        <taxon>Micrococcales</taxon>
        <taxon>Ornithinimicrobiaceae</taxon>
        <taxon>Ornithinimicrobium</taxon>
    </lineage>
</organism>
<evidence type="ECO:0000256" key="1">
    <source>
        <dbReference type="SAM" id="MobiDB-lite"/>
    </source>
</evidence>
<dbReference type="Gene3D" id="2.130.10.10">
    <property type="entry name" value="YVTN repeat-like/Quinoprotein amine dehydrogenase"/>
    <property type="match status" value="1"/>
</dbReference>
<evidence type="ECO:0000313" key="4">
    <source>
        <dbReference type="Proteomes" id="UP001056535"/>
    </source>
</evidence>
<dbReference type="NCBIfam" id="NF033206">
    <property type="entry name" value="ScyE_fam"/>
    <property type="match status" value="1"/>
</dbReference>
<name>A0ABY4YHU3_9MICO</name>
<reference evidence="3" key="1">
    <citation type="submission" date="2022-06" db="EMBL/GenBank/DDBJ databases">
        <title>Ornithinimicrobium JY.X270.</title>
        <authorList>
            <person name="Huang Y."/>
        </authorList>
    </citation>
    <scope>NUCLEOTIDE SEQUENCE</scope>
    <source>
        <strain evidence="3">JY.X270</strain>
    </source>
</reference>
<keyword evidence="2" id="KW-0732">Signal</keyword>
<feature type="compositionally biased region" description="Basic and acidic residues" evidence="1">
    <location>
        <begin position="30"/>
        <end position="42"/>
    </location>
</feature>
<evidence type="ECO:0000313" key="3">
    <source>
        <dbReference type="EMBL" id="USQ76361.1"/>
    </source>
</evidence>
<feature type="region of interest" description="Disordered" evidence="1">
    <location>
        <begin position="27"/>
        <end position="46"/>
    </location>
</feature>
<protein>
    <submittedName>
        <fullName evidence="3">ScyD/ScyE family protein</fullName>
    </submittedName>
</protein>
<proteinExistence type="predicted"/>
<dbReference type="EMBL" id="CP099490">
    <property type="protein sequence ID" value="USQ76361.1"/>
    <property type="molecule type" value="Genomic_DNA"/>
</dbReference>
<dbReference type="InterPro" id="IPR048031">
    <property type="entry name" value="ScyD/ScyE-like"/>
</dbReference>
<feature type="signal peptide" evidence="2">
    <location>
        <begin position="1"/>
        <end position="28"/>
    </location>
</feature>
<evidence type="ECO:0000256" key="2">
    <source>
        <dbReference type="SAM" id="SignalP"/>
    </source>
</evidence>
<feature type="chain" id="PRO_5046054014" evidence="2">
    <location>
        <begin position="29"/>
        <end position="416"/>
    </location>
</feature>
<dbReference type="InterPro" id="IPR015943">
    <property type="entry name" value="WD40/YVTN_repeat-like_dom_sf"/>
</dbReference>
<keyword evidence="4" id="KW-1185">Reference proteome</keyword>
<sequence>MRSASRRALAGAVAVGLTMTAFTSIATAGGRDHRPDPGDGGKGKVVASELNSPRHLTAAPNGDLYVAEAGTGGEDCVVLSEAGPIFGDDENLLLCGSYDPLEHPEWFEIRLGETGSVTKISRKGGQHRVVTGLPSVDLGGGESTGPSDVAIKGNKLMVTIGLGADPASRDLMVELFDNETYADLATVQEVRFKGKNRVKIREFADLAQFETESNPHPDNLDTNPNAIVADKKGGWLVTDAGGNAVLKLSKRGNVSLVGVPPGGMAEAPPFLGLPPGTPIPFEPVPTAAERGPDGAIYVSLLTGFPFPVDGSIIWRIDRHGNMTEWATGLTNVTDLTWAKGKLYAVQLSNNGLLSEDLTGSLVQVRKGKSTHKVIADDLFAPYGVTVHKDYAYVTTGAVVPGGGEVVRFDLDRHKRR</sequence>
<accession>A0ABY4YHU3</accession>